<feature type="domain" description="EamA" evidence="8">
    <location>
        <begin position="10"/>
        <end position="142"/>
    </location>
</feature>
<feature type="transmembrane region" description="Helical" evidence="7">
    <location>
        <begin position="74"/>
        <end position="95"/>
    </location>
</feature>
<feature type="transmembrane region" description="Helical" evidence="7">
    <location>
        <begin position="154"/>
        <end position="173"/>
    </location>
</feature>
<evidence type="ECO:0000256" key="4">
    <source>
        <dbReference type="ARBA" id="ARBA00022692"/>
    </source>
</evidence>
<feature type="transmembrane region" description="Helical" evidence="7">
    <location>
        <begin position="126"/>
        <end position="148"/>
    </location>
</feature>
<evidence type="ECO:0000256" key="7">
    <source>
        <dbReference type="SAM" id="Phobius"/>
    </source>
</evidence>
<keyword evidence="6 7" id="KW-0472">Membrane</keyword>
<feature type="transmembrane region" description="Helical" evidence="7">
    <location>
        <begin position="185"/>
        <end position="207"/>
    </location>
</feature>
<dbReference type="AlphaFoldDB" id="A0A9D1N907"/>
<gene>
    <name evidence="9" type="ORF">IAD25_08950</name>
</gene>
<evidence type="ECO:0000256" key="6">
    <source>
        <dbReference type="ARBA" id="ARBA00023136"/>
    </source>
</evidence>
<feature type="transmembrane region" description="Helical" evidence="7">
    <location>
        <begin position="255"/>
        <end position="274"/>
    </location>
</feature>
<comment type="subcellular location">
    <subcellularLocation>
        <location evidence="1">Cell membrane</location>
        <topology evidence="1">Multi-pass membrane protein</topology>
    </subcellularLocation>
</comment>
<keyword evidence="3" id="KW-1003">Cell membrane</keyword>
<dbReference type="PANTHER" id="PTHR32322:SF18">
    <property type="entry name" value="S-ADENOSYLMETHIONINE_S-ADENOSYLHOMOCYSTEINE TRANSPORTER"/>
    <property type="match status" value="1"/>
</dbReference>
<dbReference type="InterPro" id="IPR000620">
    <property type="entry name" value="EamA_dom"/>
</dbReference>
<accession>A0A9D1N907</accession>
<comment type="similarity">
    <text evidence="2">Belongs to the EamA transporter family.</text>
</comment>
<evidence type="ECO:0000256" key="2">
    <source>
        <dbReference type="ARBA" id="ARBA00007362"/>
    </source>
</evidence>
<dbReference type="Pfam" id="PF00892">
    <property type="entry name" value="EamA"/>
    <property type="match status" value="2"/>
</dbReference>
<sequence>MLQNDTDRRKGYIAAIFFSVLVGFSFLGIKICQQYTDGLSLLCYRYDFALAAVIILLVMKAVKIDIRRKPKGKLFLTAVFYVGFMAFQVAGLFYATSVEGSIIFAVVPIIVKIIASLFLKEKSSWLENIFICTTVTALIFMIVMGTSHIEIDPLGTALLLISSMMMAMSNIFMRYTRNDYKPIEITVSIIALGFVVFNGAALLRAFVRGGSLAGYLEPLAVPQVFIAAAYLGIGCILLSAHLMSYMLSKMEAAKGTIFGNLSTAISIVAGVAVLGESLMWYHVVCTAVIIGSVIGMSLSGRKGELQ</sequence>
<dbReference type="Proteomes" id="UP000824130">
    <property type="component" value="Unassembled WGS sequence"/>
</dbReference>
<dbReference type="PANTHER" id="PTHR32322">
    <property type="entry name" value="INNER MEMBRANE TRANSPORTER"/>
    <property type="match status" value="1"/>
</dbReference>
<feature type="domain" description="EamA" evidence="8">
    <location>
        <begin position="155"/>
        <end position="297"/>
    </location>
</feature>
<evidence type="ECO:0000256" key="5">
    <source>
        <dbReference type="ARBA" id="ARBA00022989"/>
    </source>
</evidence>
<proteinExistence type="inferred from homology"/>
<evidence type="ECO:0000256" key="1">
    <source>
        <dbReference type="ARBA" id="ARBA00004651"/>
    </source>
</evidence>
<dbReference type="InterPro" id="IPR050638">
    <property type="entry name" value="AA-Vitamin_Transporters"/>
</dbReference>
<comment type="caution">
    <text evidence="9">The sequence shown here is derived from an EMBL/GenBank/DDBJ whole genome shotgun (WGS) entry which is preliminary data.</text>
</comment>
<keyword evidence="4 7" id="KW-0812">Transmembrane</keyword>
<reference evidence="9" key="2">
    <citation type="journal article" date="2021" name="PeerJ">
        <title>Extensive microbial diversity within the chicken gut microbiome revealed by metagenomics and culture.</title>
        <authorList>
            <person name="Gilroy R."/>
            <person name="Ravi A."/>
            <person name="Getino M."/>
            <person name="Pursley I."/>
            <person name="Horton D.L."/>
            <person name="Alikhan N.F."/>
            <person name="Baker D."/>
            <person name="Gharbi K."/>
            <person name="Hall N."/>
            <person name="Watson M."/>
            <person name="Adriaenssens E.M."/>
            <person name="Foster-Nyarko E."/>
            <person name="Jarju S."/>
            <person name="Secka A."/>
            <person name="Antonio M."/>
            <person name="Oren A."/>
            <person name="Chaudhuri R.R."/>
            <person name="La Ragione R."/>
            <person name="Hildebrand F."/>
            <person name="Pallen M.J."/>
        </authorList>
    </citation>
    <scope>NUCLEOTIDE SEQUENCE</scope>
    <source>
        <strain evidence="9">ChiSjej4B22-8349</strain>
    </source>
</reference>
<evidence type="ECO:0000256" key="3">
    <source>
        <dbReference type="ARBA" id="ARBA00022475"/>
    </source>
</evidence>
<organism evidence="9 10">
    <name type="scientific">Candidatus Allocopromorpha excrementipullorum</name>
    <dbReference type="NCBI Taxonomy" id="2840743"/>
    <lineage>
        <taxon>Bacteria</taxon>
        <taxon>Bacillati</taxon>
        <taxon>Bacillota</taxon>
        <taxon>Clostridia</taxon>
        <taxon>Eubacteriales</taxon>
        <taxon>Eubacteriaceae</taxon>
        <taxon>Eubacteriaceae incertae sedis</taxon>
        <taxon>Candidatus Allocopromorpha</taxon>
    </lineage>
</organism>
<feature type="transmembrane region" description="Helical" evidence="7">
    <location>
        <begin position="219"/>
        <end position="243"/>
    </location>
</feature>
<dbReference type="SUPFAM" id="SSF103481">
    <property type="entry name" value="Multidrug resistance efflux transporter EmrE"/>
    <property type="match status" value="2"/>
</dbReference>
<feature type="transmembrane region" description="Helical" evidence="7">
    <location>
        <begin position="280"/>
        <end position="298"/>
    </location>
</feature>
<evidence type="ECO:0000313" key="9">
    <source>
        <dbReference type="EMBL" id="HIU96811.1"/>
    </source>
</evidence>
<evidence type="ECO:0000259" key="8">
    <source>
        <dbReference type="Pfam" id="PF00892"/>
    </source>
</evidence>
<dbReference type="InterPro" id="IPR037185">
    <property type="entry name" value="EmrE-like"/>
</dbReference>
<dbReference type="GO" id="GO:0005886">
    <property type="term" value="C:plasma membrane"/>
    <property type="evidence" value="ECO:0007669"/>
    <property type="project" value="UniProtKB-SubCell"/>
</dbReference>
<dbReference type="EMBL" id="DVOB01000191">
    <property type="protein sequence ID" value="HIU96811.1"/>
    <property type="molecule type" value="Genomic_DNA"/>
</dbReference>
<evidence type="ECO:0000313" key="10">
    <source>
        <dbReference type="Proteomes" id="UP000824130"/>
    </source>
</evidence>
<name>A0A9D1N907_9FIRM</name>
<feature type="transmembrane region" description="Helical" evidence="7">
    <location>
        <begin position="44"/>
        <end position="62"/>
    </location>
</feature>
<protein>
    <submittedName>
        <fullName evidence="9">DMT family transporter</fullName>
    </submittedName>
</protein>
<feature type="transmembrane region" description="Helical" evidence="7">
    <location>
        <begin position="12"/>
        <end position="32"/>
    </location>
</feature>
<keyword evidence="5 7" id="KW-1133">Transmembrane helix</keyword>
<reference evidence="9" key="1">
    <citation type="submission" date="2020-10" db="EMBL/GenBank/DDBJ databases">
        <authorList>
            <person name="Gilroy R."/>
        </authorList>
    </citation>
    <scope>NUCLEOTIDE SEQUENCE</scope>
    <source>
        <strain evidence="9">ChiSjej4B22-8349</strain>
    </source>
</reference>
<feature type="transmembrane region" description="Helical" evidence="7">
    <location>
        <begin position="101"/>
        <end position="119"/>
    </location>
</feature>